<dbReference type="Proteomes" id="UP000192445">
    <property type="component" value="Chromosome"/>
</dbReference>
<evidence type="ECO:0000313" key="1">
    <source>
        <dbReference type="EMBL" id="ARF60680.1"/>
    </source>
</evidence>
<gene>
    <name evidence="1" type="ORF">B1H20_04195</name>
</gene>
<dbReference type="RefSeq" id="WP_030195583.1">
    <property type="nucleotide sequence ID" value="NZ_CP020570.1"/>
</dbReference>
<keyword evidence="1" id="KW-0808">Transferase</keyword>
<sequence length="238" mass="25301">MTLLRGPALSEAFDQGSGAYDRLVAASPGYHAHLRRSARRLGLPDGGAGLRVLDLGCGTGASTEALLAAAPLARITGVDASAGMLERAAAKPRLTHVEFVHAPVEELAVRLAPGSFDAVFAGYLFRNLQDPDAALRLVRRLLVPSGRLAVHEYTLGGSPVHRAVWNAVCAAIIRPAGRLTGDARLYRHLQDSVNTFDTAPEFAGRLRRAGFRDVRALPLPGWETGITHTFVGRAGEEG</sequence>
<dbReference type="EMBL" id="CP020570">
    <property type="protein sequence ID" value="ARF60680.1"/>
    <property type="molecule type" value="Genomic_DNA"/>
</dbReference>
<protein>
    <submittedName>
        <fullName evidence="1">Ubiquinone biosynthesis methyltransferase UbiE</fullName>
    </submittedName>
</protein>
<dbReference type="GO" id="GO:0008168">
    <property type="term" value="F:methyltransferase activity"/>
    <property type="evidence" value="ECO:0007669"/>
    <property type="project" value="UniProtKB-KW"/>
</dbReference>
<proteinExistence type="predicted"/>
<dbReference type="Gene3D" id="3.40.50.150">
    <property type="entry name" value="Vaccinia Virus protein VP39"/>
    <property type="match status" value="1"/>
</dbReference>
<dbReference type="STRING" id="1935.B1H20_04195"/>
<reference evidence="1 2" key="1">
    <citation type="submission" date="2017-03" db="EMBL/GenBank/DDBJ databases">
        <title>Complete Genome Sequence of a natural compounds producer, Streptomyces violaceus S21.</title>
        <authorList>
            <person name="Zhong C."/>
            <person name="Zhao Z."/>
            <person name="Fu J."/>
            <person name="Zong G."/>
            <person name="Qin R."/>
            <person name="Cao G."/>
        </authorList>
    </citation>
    <scope>NUCLEOTIDE SEQUENCE [LARGE SCALE GENOMIC DNA]</scope>
    <source>
        <strain evidence="1 2">S21</strain>
    </source>
</reference>
<keyword evidence="1" id="KW-0489">Methyltransferase</keyword>
<dbReference type="GO" id="GO:0032259">
    <property type="term" value="P:methylation"/>
    <property type="evidence" value="ECO:0007669"/>
    <property type="project" value="UniProtKB-KW"/>
</dbReference>
<dbReference type="Pfam" id="PF01209">
    <property type="entry name" value="Ubie_methyltran"/>
    <property type="match status" value="1"/>
</dbReference>
<dbReference type="SUPFAM" id="SSF53335">
    <property type="entry name" value="S-adenosyl-L-methionine-dependent methyltransferases"/>
    <property type="match status" value="1"/>
</dbReference>
<dbReference type="KEGG" id="svu:B1H20_04195"/>
<dbReference type="CDD" id="cd02440">
    <property type="entry name" value="AdoMet_MTases"/>
    <property type="match status" value="1"/>
</dbReference>
<name>A0A1V0U6E9_STRVN</name>
<organism evidence="1 2">
    <name type="scientific">Streptomyces violaceoruber</name>
    <dbReference type="NCBI Taxonomy" id="1935"/>
    <lineage>
        <taxon>Bacteria</taxon>
        <taxon>Bacillati</taxon>
        <taxon>Actinomycetota</taxon>
        <taxon>Actinomycetes</taxon>
        <taxon>Kitasatosporales</taxon>
        <taxon>Streptomycetaceae</taxon>
        <taxon>Streptomyces</taxon>
        <taxon>Streptomyces violaceoruber group</taxon>
    </lineage>
</organism>
<accession>A0A1V0U6E9</accession>
<dbReference type="GO" id="GO:0017000">
    <property type="term" value="P:antibiotic biosynthetic process"/>
    <property type="evidence" value="ECO:0007669"/>
    <property type="project" value="UniProtKB-ARBA"/>
</dbReference>
<dbReference type="AlphaFoldDB" id="A0A1V0U6E9"/>
<evidence type="ECO:0000313" key="2">
    <source>
        <dbReference type="Proteomes" id="UP000192445"/>
    </source>
</evidence>
<dbReference type="InterPro" id="IPR029063">
    <property type="entry name" value="SAM-dependent_MTases_sf"/>
</dbReference>
<keyword evidence="1" id="KW-0830">Ubiquinone</keyword>
<dbReference type="PANTHER" id="PTHR43861:SF1">
    <property type="entry name" value="TRANS-ACONITATE 2-METHYLTRANSFERASE"/>
    <property type="match status" value="1"/>
</dbReference>
<dbReference type="PANTHER" id="PTHR43861">
    <property type="entry name" value="TRANS-ACONITATE 2-METHYLTRANSFERASE-RELATED"/>
    <property type="match status" value="1"/>
</dbReference>
<dbReference type="OrthoDB" id="4307675at2"/>